<organism evidence="20 21">
    <name type="scientific">Olpidium bornovanus</name>
    <dbReference type="NCBI Taxonomy" id="278681"/>
    <lineage>
        <taxon>Eukaryota</taxon>
        <taxon>Fungi</taxon>
        <taxon>Fungi incertae sedis</taxon>
        <taxon>Olpidiomycota</taxon>
        <taxon>Olpidiomycotina</taxon>
        <taxon>Olpidiomycetes</taxon>
        <taxon>Olpidiales</taxon>
        <taxon>Olpidiaceae</taxon>
        <taxon>Olpidium</taxon>
    </lineage>
</organism>
<keyword evidence="14 16" id="KW-0539">Nucleus</keyword>
<evidence type="ECO:0000256" key="5">
    <source>
        <dbReference type="ARBA" id="ARBA00022695"/>
    </source>
</evidence>
<evidence type="ECO:0000256" key="15">
    <source>
        <dbReference type="ARBA" id="ARBA00049244"/>
    </source>
</evidence>
<dbReference type="Gene3D" id="1.10.132.60">
    <property type="entry name" value="DNA polymerase family B, C-terminal domain"/>
    <property type="match status" value="1"/>
</dbReference>
<dbReference type="InterPro" id="IPR013697">
    <property type="entry name" value="DNA_pol_e_suA_C"/>
</dbReference>
<feature type="compositionally biased region" description="Acidic residues" evidence="17">
    <location>
        <begin position="561"/>
        <end position="572"/>
    </location>
</feature>
<evidence type="ECO:0000256" key="4">
    <source>
        <dbReference type="ARBA" id="ARBA00022679"/>
    </source>
</evidence>
<comment type="caution">
    <text evidence="20">The sequence shown here is derived from an EMBL/GenBank/DDBJ whole genome shotgun (WGS) entry which is preliminary data.</text>
</comment>
<evidence type="ECO:0000256" key="12">
    <source>
        <dbReference type="ARBA" id="ARBA00023014"/>
    </source>
</evidence>
<dbReference type="EC" id="2.7.7.7" evidence="16"/>
<keyword evidence="3 16" id="KW-0004">4Fe-4S</keyword>
<keyword evidence="21" id="KW-1185">Reference proteome</keyword>
<evidence type="ECO:0000256" key="8">
    <source>
        <dbReference type="ARBA" id="ARBA00022771"/>
    </source>
</evidence>
<dbReference type="FunFam" id="3.90.1600.10:FF:000006">
    <property type="entry name" value="DNA polymerase epsilon catalytic subunit"/>
    <property type="match status" value="1"/>
</dbReference>
<evidence type="ECO:0000313" key="20">
    <source>
        <dbReference type="EMBL" id="KAG5459973.1"/>
    </source>
</evidence>
<evidence type="ECO:0000259" key="18">
    <source>
        <dbReference type="Pfam" id="PF08490"/>
    </source>
</evidence>
<evidence type="ECO:0000256" key="10">
    <source>
        <dbReference type="ARBA" id="ARBA00022932"/>
    </source>
</evidence>
<name>A0A8H7ZUN0_9FUNG</name>
<feature type="compositionally biased region" description="Basic and acidic residues" evidence="17">
    <location>
        <begin position="573"/>
        <end position="583"/>
    </location>
</feature>
<feature type="domain" description="DNA polymerase epsilon catalytic subunit A C-terminal" evidence="18">
    <location>
        <begin position="858"/>
        <end position="956"/>
    </location>
</feature>
<dbReference type="Pfam" id="PF22634">
    <property type="entry name" value="POL2_thumb"/>
    <property type="match status" value="1"/>
</dbReference>
<dbReference type="GO" id="GO:0000278">
    <property type="term" value="P:mitotic cell cycle"/>
    <property type="evidence" value="ECO:0007669"/>
    <property type="project" value="TreeGrafter"/>
</dbReference>
<feature type="domain" description="DNA polymerase epsilon ,catalytic subunit A thumb" evidence="19">
    <location>
        <begin position="290"/>
        <end position="467"/>
    </location>
</feature>
<evidence type="ECO:0000256" key="16">
    <source>
        <dbReference type="RuleBase" id="RU365029"/>
    </source>
</evidence>
<keyword evidence="12 16" id="KW-0411">Iron-sulfur</keyword>
<feature type="non-terminal residue" evidence="20">
    <location>
        <position position="957"/>
    </location>
</feature>
<gene>
    <name evidence="20" type="ORF">BJ554DRAFT_8044</name>
</gene>
<dbReference type="InterPro" id="IPR043502">
    <property type="entry name" value="DNA/RNA_pol_sf"/>
</dbReference>
<comment type="cofactor">
    <cofactor evidence="16">
        <name>[4Fe-4S] cluster</name>
        <dbReference type="ChEBI" id="CHEBI:49883"/>
    </cofactor>
</comment>
<dbReference type="GO" id="GO:0003887">
    <property type="term" value="F:DNA-directed DNA polymerase activity"/>
    <property type="evidence" value="ECO:0007669"/>
    <property type="project" value="UniProtKB-KW"/>
</dbReference>
<comment type="similarity">
    <text evidence="2 16">Belongs to the DNA polymerase type-B family.</text>
</comment>
<reference evidence="20 21" key="1">
    <citation type="journal article" name="Sci. Rep.">
        <title>Genome-scale phylogenetic analyses confirm Olpidium as the closest living zoosporic fungus to the non-flagellated, terrestrial fungi.</title>
        <authorList>
            <person name="Chang Y."/>
            <person name="Rochon D."/>
            <person name="Sekimoto S."/>
            <person name="Wang Y."/>
            <person name="Chovatia M."/>
            <person name="Sandor L."/>
            <person name="Salamov A."/>
            <person name="Grigoriev I.V."/>
            <person name="Stajich J.E."/>
            <person name="Spatafora J.W."/>
        </authorList>
    </citation>
    <scope>NUCLEOTIDE SEQUENCE [LARGE SCALE GENOMIC DNA]</scope>
    <source>
        <strain evidence="20">S191</strain>
    </source>
</reference>
<dbReference type="Pfam" id="PF08490">
    <property type="entry name" value="DUF1744"/>
    <property type="match status" value="1"/>
</dbReference>
<dbReference type="GO" id="GO:0006297">
    <property type="term" value="P:nucleotide-excision repair, DNA gap filling"/>
    <property type="evidence" value="ECO:0007669"/>
    <property type="project" value="TreeGrafter"/>
</dbReference>
<evidence type="ECO:0000256" key="6">
    <source>
        <dbReference type="ARBA" id="ARBA00022705"/>
    </source>
</evidence>
<comment type="function">
    <text evidence="16">DNA polymerase II participates in chromosomal DNA replication.</text>
</comment>
<evidence type="ECO:0000256" key="14">
    <source>
        <dbReference type="ARBA" id="ARBA00023242"/>
    </source>
</evidence>
<evidence type="ECO:0000313" key="21">
    <source>
        <dbReference type="Proteomes" id="UP000673691"/>
    </source>
</evidence>
<dbReference type="Proteomes" id="UP000673691">
    <property type="component" value="Unassembled WGS sequence"/>
</dbReference>
<evidence type="ECO:0000256" key="7">
    <source>
        <dbReference type="ARBA" id="ARBA00022723"/>
    </source>
</evidence>
<dbReference type="PANTHER" id="PTHR10670:SF0">
    <property type="entry name" value="DNA POLYMERASE EPSILON CATALYTIC SUBUNIT A"/>
    <property type="match status" value="1"/>
</dbReference>
<evidence type="ECO:0000256" key="11">
    <source>
        <dbReference type="ARBA" id="ARBA00023004"/>
    </source>
</evidence>
<dbReference type="InterPro" id="IPR042087">
    <property type="entry name" value="DNA_pol_B_thumb"/>
</dbReference>
<dbReference type="SUPFAM" id="SSF56672">
    <property type="entry name" value="DNA/RNA polymerases"/>
    <property type="match status" value="1"/>
</dbReference>
<dbReference type="PANTHER" id="PTHR10670">
    <property type="entry name" value="DNA POLYMERASE EPSILON CATALYTIC SUBUNIT A"/>
    <property type="match status" value="1"/>
</dbReference>
<dbReference type="GO" id="GO:0006272">
    <property type="term" value="P:leading strand elongation"/>
    <property type="evidence" value="ECO:0007669"/>
    <property type="project" value="TreeGrafter"/>
</dbReference>
<dbReference type="InterPro" id="IPR023211">
    <property type="entry name" value="DNA_pol_palm_dom_sf"/>
</dbReference>
<accession>A0A8H7ZUN0</accession>
<comment type="subcellular location">
    <subcellularLocation>
        <location evidence="1 16">Nucleus</location>
    </subcellularLocation>
</comment>
<dbReference type="InterPro" id="IPR029703">
    <property type="entry name" value="POL2"/>
</dbReference>
<feature type="region of interest" description="Disordered" evidence="17">
    <location>
        <begin position="557"/>
        <end position="583"/>
    </location>
</feature>
<keyword evidence="4 16" id="KW-0808">Transferase</keyword>
<dbReference type="OrthoDB" id="10060449at2759"/>
<keyword evidence="9 16" id="KW-0862">Zinc</keyword>
<proteinExistence type="inferred from homology"/>
<evidence type="ECO:0000256" key="9">
    <source>
        <dbReference type="ARBA" id="ARBA00022833"/>
    </source>
</evidence>
<comment type="catalytic activity">
    <reaction evidence="15 16">
        <text>DNA(n) + a 2'-deoxyribonucleoside 5'-triphosphate = DNA(n+1) + diphosphate</text>
        <dbReference type="Rhea" id="RHEA:22508"/>
        <dbReference type="Rhea" id="RHEA-COMP:17339"/>
        <dbReference type="Rhea" id="RHEA-COMP:17340"/>
        <dbReference type="ChEBI" id="CHEBI:33019"/>
        <dbReference type="ChEBI" id="CHEBI:61560"/>
        <dbReference type="ChEBI" id="CHEBI:173112"/>
        <dbReference type="EC" id="2.7.7.7"/>
    </reaction>
</comment>
<evidence type="ECO:0000256" key="1">
    <source>
        <dbReference type="ARBA" id="ARBA00004123"/>
    </source>
</evidence>
<dbReference type="FunFam" id="1.10.132.60:FF:000002">
    <property type="entry name" value="DNA polymerase epsilon catalytic subunit"/>
    <property type="match status" value="1"/>
</dbReference>
<keyword evidence="7 16" id="KW-0479">Metal-binding</keyword>
<keyword evidence="5 16" id="KW-0548">Nucleotidyltransferase</keyword>
<keyword evidence="11 16" id="KW-0408">Iron</keyword>
<keyword evidence="13 16" id="KW-0238">DNA-binding</keyword>
<feature type="region of interest" description="Disordered" evidence="17">
    <location>
        <begin position="1"/>
        <end position="28"/>
    </location>
</feature>
<dbReference type="Gene3D" id="3.90.1600.10">
    <property type="entry name" value="Palm domain of DNA polymerase"/>
    <property type="match status" value="1"/>
</dbReference>
<dbReference type="GO" id="GO:0045004">
    <property type="term" value="P:DNA replication proofreading"/>
    <property type="evidence" value="ECO:0007669"/>
    <property type="project" value="TreeGrafter"/>
</dbReference>
<evidence type="ECO:0000256" key="2">
    <source>
        <dbReference type="ARBA" id="ARBA00005755"/>
    </source>
</evidence>
<dbReference type="EMBL" id="JAEFCI010005994">
    <property type="protein sequence ID" value="KAG5459973.1"/>
    <property type="molecule type" value="Genomic_DNA"/>
</dbReference>
<evidence type="ECO:0000256" key="13">
    <source>
        <dbReference type="ARBA" id="ARBA00023125"/>
    </source>
</evidence>
<dbReference type="AlphaFoldDB" id="A0A8H7ZUN0"/>
<keyword evidence="10 16" id="KW-0239">DNA-directed DNA polymerase</keyword>
<protein>
    <recommendedName>
        <fullName evidence="16">DNA polymerase epsilon catalytic subunit</fullName>
        <ecNumber evidence="16">2.7.7.7</ecNumber>
    </recommendedName>
</protein>
<evidence type="ECO:0000256" key="17">
    <source>
        <dbReference type="SAM" id="MobiDB-lite"/>
    </source>
</evidence>
<dbReference type="GO" id="GO:0006287">
    <property type="term" value="P:base-excision repair, gap-filling"/>
    <property type="evidence" value="ECO:0007669"/>
    <property type="project" value="TreeGrafter"/>
</dbReference>
<keyword evidence="8 16" id="KW-0863">Zinc-finger</keyword>
<dbReference type="GO" id="GO:0008310">
    <property type="term" value="F:single-stranded DNA 3'-5' DNA exonuclease activity"/>
    <property type="evidence" value="ECO:0007669"/>
    <property type="project" value="TreeGrafter"/>
</dbReference>
<dbReference type="GO" id="GO:0051539">
    <property type="term" value="F:4 iron, 4 sulfur cluster binding"/>
    <property type="evidence" value="ECO:0007669"/>
    <property type="project" value="UniProtKB-KW"/>
</dbReference>
<dbReference type="GO" id="GO:0003677">
    <property type="term" value="F:DNA binding"/>
    <property type="evidence" value="ECO:0007669"/>
    <property type="project" value="UniProtKB-KW"/>
</dbReference>
<sequence>MIRNQLESETFPPKAEGGGSRRQWMSLTPTEQNSRIASRLAEYSRKVYKKTYETRVVEREEIVCQRENPFYVDTVRSFRDRRYEYKGLHKTWKKKADEAAETGDAAQLDEAKKMIVLYDSLQLAHKCILNSFYGYVMRKGSRWYSMEMAGIVCLTGARIIQMAREVIDRLGRPLELDTDGIWCILPRSFPENFAFALANGKKFPVSYPCTVLNYLVHARFTNHQYATLKDPDTCEYEVRSENSIFFEVDGPYRAMILPSSKEEDKMLKKRYAVFNEDGSLAELKGFEVKRRGELKLIKIFQSHIFQVFLEGETLEECYAAVARIANEYLDILYSRGSTQRDDELIELISENRSMSRALDEYDGQKSSSISTAKRLAEFLGDQMVKDKGLSCKFIISQKPLGAPVTERAIPVAIFSAEPAKKKHFLRKWLKDNSQTDFNIRTLLDWKYYIERFASVVQKIITIPAAMQKVANPVPRVSHPDWLHRRLMAKEDKFKQNRITDMFGRLPPGERACVDLAPVGSAGPKQLVDIEDFGHSANGAAGGVKKIVFSKKRKAKGKENEALADDIDEAEAEADGRPMPDKQKDYQGWLRYQKLKKRRRQLSGDGPTAAEPAAFAGGVSGYFRRQAEDLVSRTWEVLQIDETDTPGDFRMWIVIDRKLRPVRLTVPRIFYVNLREEQPPEYVDDSVFVLKVVRQLPRGHAVRHLYECQMPEAIYLDNVKTLSGFFRHRDVAGVYETQVPLIVRALLDLGCVCKVANQTAGPLRKNLEKGFSISDLKSDRQMANSYLDGGRSIRYLYLYHTNSEDRHLFAVFSTATRRATVVVVDRGRNAEQMPNLGAMYANRQGESPGLTSQLDPGAELAFEYPENIEFTVHHVARENEGARLVDRALSDYQSEHHRPTLLVVHSQRSVRGLIRSMRHVGEFPRICMPSRKRDNSFPALDWQRHAARRMISHFLNLA</sequence>
<dbReference type="GO" id="GO:0008270">
    <property type="term" value="F:zinc ion binding"/>
    <property type="evidence" value="ECO:0007669"/>
    <property type="project" value="UniProtKB-KW"/>
</dbReference>
<dbReference type="InterPro" id="IPR055191">
    <property type="entry name" value="POL2_thumb"/>
</dbReference>
<evidence type="ECO:0000256" key="3">
    <source>
        <dbReference type="ARBA" id="ARBA00022485"/>
    </source>
</evidence>
<evidence type="ECO:0000259" key="19">
    <source>
        <dbReference type="Pfam" id="PF22634"/>
    </source>
</evidence>
<dbReference type="GO" id="GO:0008622">
    <property type="term" value="C:epsilon DNA polymerase complex"/>
    <property type="evidence" value="ECO:0007669"/>
    <property type="project" value="InterPro"/>
</dbReference>
<keyword evidence="6 16" id="KW-0235">DNA replication</keyword>